<dbReference type="Proteomes" id="UP000663124">
    <property type="component" value="Chromosome 1"/>
</dbReference>
<proteinExistence type="predicted"/>
<name>A0AAP9WEU0_LEPIR</name>
<protein>
    <submittedName>
        <fullName evidence="1">Uncharacterized protein</fullName>
    </submittedName>
</protein>
<reference evidence="1" key="1">
    <citation type="submission" date="2019-09" db="EMBL/GenBank/DDBJ databases">
        <title>Comparative Genomics of Leptospira interrogans Reveals Genome Plasticity - A Common Adaptive Strategy for Survival in Various Hosts.</title>
        <authorList>
            <person name="Ramli S.R."/>
            <person name="Bunk B."/>
            <person name="Goris M."/>
            <person name="Bhuju S."/>
            <person name="Jarek M."/>
            <person name="Sproer C."/>
            <person name="Mustakim S."/>
            <person name="Strommenger B."/>
            <person name="Pessler F."/>
        </authorList>
    </citation>
    <scope>NUCLEOTIDE SEQUENCE</scope>
    <source>
        <strain evidence="1">782</strain>
    </source>
</reference>
<organism evidence="1 2">
    <name type="scientific">Leptospira interrogans serovar Canicola</name>
    <dbReference type="NCBI Taxonomy" id="211880"/>
    <lineage>
        <taxon>Bacteria</taxon>
        <taxon>Pseudomonadati</taxon>
        <taxon>Spirochaetota</taxon>
        <taxon>Spirochaetia</taxon>
        <taxon>Leptospirales</taxon>
        <taxon>Leptospiraceae</taxon>
        <taxon>Leptospira</taxon>
    </lineage>
</organism>
<gene>
    <name evidence="1" type="ORF">Lepto782_20465</name>
</gene>
<dbReference type="EMBL" id="CP043884">
    <property type="protein sequence ID" value="QOI44368.1"/>
    <property type="molecule type" value="Genomic_DNA"/>
</dbReference>
<evidence type="ECO:0000313" key="2">
    <source>
        <dbReference type="Proteomes" id="UP000663124"/>
    </source>
</evidence>
<evidence type="ECO:0000313" key="1">
    <source>
        <dbReference type="EMBL" id="QOI44368.1"/>
    </source>
</evidence>
<dbReference type="AlphaFoldDB" id="A0AAP9WEU0"/>
<accession>A0AAP9WEU0</accession>
<sequence>MPILKEVFVEFPYTQLSRTAFYGSCSKLKLKTKYRITFLTYNLSTEIESVVQQDRIHPDFLTQNSYYRSINYCVLYLLCSPE</sequence>